<keyword evidence="11" id="KW-1185">Reference proteome</keyword>
<evidence type="ECO:0000256" key="2">
    <source>
        <dbReference type="ARBA" id="ARBA00004885"/>
    </source>
</evidence>
<dbReference type="Gene3D" id="3.40.50.720">
    <property type="entry name" value="NAD(P)-binding Rossmann-like Domain"/>
    <property type="match status" value="1"/>
</dbReference>
<dbReference type="Pfam" id="PF01450">
    <property type="entry name" value="KARI_C"/>
    <property type="match status" value="1"/>
</dbReference>
<dbReference type="PaxDb" id="768679-TTX_1770"/>
<keyword evidence="7" id="KW-0460">Magnesium</keyword>
<reference evidence="10 11" key="1">
    <citation type="journal article" date="2011" name="PLoS ONE">
        <title>The complete genome sequence of Thermoproteus tenax: a physiologically versatile member of the Crenarchaeota.</title>
        <authorList>
            <person name="Siebers B."/>
            <person name="Zaparty M."/>
            <person name="Raddatz G."/>
            <person name="Tjaden B."/>
            <person name="Albers S.V."/>
            <person name="Bell S.D."/>
            <person name="Blombach F."/>
            <person name="Kletzin A."/>
            <person name="Kyrpides N."/>
            <person name="Lanz C."/>
            <person name="Plagens A."/>
            <person name="Rampp M."/>
            <person name="Rosinus A."/>
            <person name="von Jan M."/>
            <person name="Makarova K.S."/>
            <person name="Klenk H.P."/>
            <person name="Schuster S.C."/>
            <person name="Hensel R."/>
        </authorList>
    </citation>
    <scope>NUCLEOTIDE SEQUENCE [LARGE SCALE GENOMIC DNA]</scope>
    <source>
        <strain evidence="11">ATCC 35583 / DSM 2078 / JCM 9277 / NBRC 100435 / Kra 1</strain>
    </source>
</reference>
<protein>
    <submittedName>
        <fullName evidence="10">Ketol-acid reductoisomerase</fullName>
        <ecNumber evidence="10">1.1.1.86</ecNumber>
    </submittedName>
</protein>
<evidence type="ECO:0000313" key="11">
    <source>
        <dbReference type="Proteomes" id="UP000002654"/>
    </source>
</evidence>
<dbReference type="Proteomes" id="UP000002654">
    <property type="component" value="Chromosome"/>
</dbReference>
<dbReference type="eggNOG" id="arCOG04465">
    <property type="taxonomic scope" value="Archaea"/>
</dbReference>
<dbReference type="InterPro" id="IPR013116">
    <property type="entry name" value="KARI_N"/>
</dbReference>
<keyword evidence="5 7" id="KW-0560">Oxidoreductase</keyword>
<dbReference type="PROSITE" id="PS51850">
    <property type="entry name" value="KARI_N"/>
    <property type="match status" value="1"/>
</dbReference>
<evidence type="ECO:0000256" key="5">
    <source>
        <dbReference type="ARBA" id="ARBA00023002"/>
    </source>
</evidence>
<dbReference type="OrthoDB" id="6064at2157"/>
<dbReference type="GO" id="GO:0009097">
    <property type="term" value="P:isoleucine biosynthetic process"/>
    <property type="evidence" value="ECO:0007669"/>
    <property type="project" value="UniProtKB-UniRule"/>
</dbReference>
<sequence>MVKVFSSGSLEHLADKSIAVIGYGNVGRSLALNFRDSGLNVVVGDLLGNEYSKRAKADGFEPRPIPEAAELGDVVVLALPDDVTPEVFKAEVVPGLHAGKTLILTSGMPTAYGLIPVPGDVDTALFVPKVPGVVIRDRYLEGKGYAAVVGVVQDASGNALNTALAIAAAAGTFRQGGFALEASAEQEALADLIGEQVLKAALLAAMEVAFTAMTKAGVPPELAALELYASGELGELARLMALMGPYGALKLQSPVDAYGQLTRLREYVRAMEPIAESIVDELRTGEFIRDLYLERATGYIKLNSMWRASVTGELARADSRLRSLHQSSVGPPRV</sequence>
<dbReference type="PROSITE" id="PS51851">
    <property type="entry name" value="KARI_C"/>
    <property type="match status" value="1"/>
</dbReference>
<dbReference type="InterPro" id="IPR036291">
    <property type="entry name" value="NAD(P)-bd_dom_sf"/>
</dbReference>
<proteinExistence type="inferred from homology"/>
<dbReference type="UniPathway" id="UPA00047">
    <property type="reaction ID" value="UER00056"/>
</dbReference>
<evidence type="ECO:0000259" key="8">
    <source>
        <dbReference type="PROSITE" id="PS51850"/>
    </source>
</evidence>
<dbReference type="EMBL" id="FN869859">
    <property type="protein sequence ID" value="CCC82390.1"/>
    <property type="molecule type" value="Genomic_DNA"/>
</dbReference>
<feature type="domain" description="KARI N-terminal Rossmann" evidence="8">
    <location>
        <begin position="1"/>
        <end position="182"/>
    </location>
</feature>
<evidence type="ECO:0000256" key="4">
    <source>
        <dbReference type="ARBA" id="ARBA00022605"/>
    </source>
</evidence>
<dbReference type="PATRIC" id="fig|768679.9.peg.1791"/>
<dbReference type="HOGENOM" id="CLU_033821_0_0_2"/>
<keyword evidence="7" id="KW-0479">Metal-binding</keyword>
<dbReference type="SUPFAM" id="SSF48179">
    <property type="entry name" value="6-phosphogluconate dehydrogenase C-terminal domain-like"/>
    <property type="match status" value="1"/>
</dbReference>
<dbReference type="GeneID" id="11262654"/>
<feature type="binding site" evidence="7">
    <location>
        <position position="195"/>
    </location>
    <ligand>
        <name>Mg(2+)</name>
        <dbReference type="ChEBI" id="CHEBI:18420"/>
        <label>1</label>
    </ligand>
</feature>
<feature type="binding site" evidence="7">
    <location>
        <position position="191"/>
    </location>
    <ligand>
        <name>Mg(2+)</name>
        <dbReference type="ChEBI" id="CHEBI:18420"/>
        <label>2</label>
    </ligand>
</feature>
<dbReference type="RefSeq" id="WP_014127644.1">
    <property type="nucleotide sequence ID" value="NC_016070.1"/>
</dbReference>
<dbReference type="EC" id="1.1.1.86" evidence="10"/>
<dbReference type="GO" id="GO:0004455">
    <property type="term" value="F:ketol-acid reductoisomerase activity"/>
    <property type="evidence" value="ECO:0007669"/>
    <property type="project" value="UniProtKB-UniRule"/>
</dbReference>
<accession>G4RLE5</accession>
<comment type="pathway">
    <text evidence="1">Amino-acid biosynthesis; L-valine biosynthesis; L-valine from pyruvate: step 2/4.</text>
</comment>
<dbReference type="KEGG" id="ttn:TTX_1770"/>
<comment type="pathway">
    <text evidence="2">Amino-acid biosynthesis; L-isoleucine biosynthesis; L-isoleucine from 2-oxobutanoate: step 2/4.</text>
</comment>
<dbReference type="Pfam" id="PF07991">
    <property type="entry name" value="KARI_N"/>
    <property type="match status" value="1"/>
</dbReference>
<evidence type="ECO:0000256" key="3">
    <source>
        <dbReference type="ARBA" id="ARBA00010318"/>
    </source>
</evidence>
<evidence type="ECO:0000313" key="10">
    <source>
        <dbReference type="EMBL" id="CCC82390.1"/>
    </source>
</evidence>
<comment type="caution">
    <text evidence="7">Lacks conserved residue(s) required for the propagation of feature annotation.</text>
</comment>
<dbReference type="GO" id="GO:0009099">
    <property type="term" value="P:L-valine biosynthetic process"/>
    <property type="evidence" value="ECO:0007669"/>
    <property type="project" value="UniProtKB-UniRule"/>
</dbReference>
<dbReference type="STRING" id="768679.TTX_1770"/>
<dbReference type="AlphaFoldDB" id="G4RLE5"/>
<dbReference type="InterPro" id="IPR008927">
    <property type="entry name" value="6-PGluconate_DH-like_C_sf"/>
</dbReference>
<dbReference type="SUPFAM" id="SSF51735">
    <property type="entry name" value="NAD(P)-binding Rossmann-fold domains"/>
    <property type="match status" value="1"/>
</dbReference>
<evidence type="ECO:0000256" key="6">
    <source>
        <dbReference type="ARBA" id="ARBA00023304"/>
    </source>
</evidence>
<evidence type="ECO:0000256" key="7">
    <source>
        <dbReference type="PROSITE-ProRule" id="PRU01198"/>
    </source>
</evidence>
<dbReference type="PANTHER" id="PTHR21371:SF1">
    <property type="entry name" value="KETOL-ACID REDUCTOISOMERASE, MITOCHONDRIAL"/>
    <property type="match status" value="1"/>
</dbReference>
<dbReference type="InterPro" id="IPR000506">
    <property type="entry name" value="KARI_C"/>
</dbReference>
<evidence type="ECO:0000259" key="9">
    <source>
        <dbReference type="PROSITE" id="PS51851"/>
    </source>
</evidence>
<gene>
    <name evidence="10" type="primary">ilvC</name>
    <name evidence="10" type="ordered locus">TTX_1770</name>
</gene>
<dbReference type="Gene3D" id="6.10.240.10">
    <property type="match status" value="1"/>
</dbReference>
<dbReference type="InterPro" id="IPR013023">
    <property type="entry name" value="KARI"/>
</dbReference>
<dbReference type="PANTHER" id="PTHR21371">
    <property type="entry name" value="KETOL-ACID REDUCTOISOMERASE, MITOCHONDRIAL"/>
    <property type="match status" value="1"/>
</dbReference>
<feature type="domain" description="KARI C-terminal knotted" evidence="9">
    <location>
        <begin position="183"/>
        <end position="334"/>
    </location>
</feature>
<comment type="similarity">
    <text evidence="3 7">Belongs to the ketol-acid reductoisomerase family.</text>
</comment>
<name>G4RLE5_THETK</name>
<feature type="binding site" evidence="7">
    <location>
        <position position="191"/>
    </location>
    <ligand>
        <name>Mg(2+)</name>
        <dbReference type="ChEBI" id="CHEBI:18420"/>
        <label>1</label>
    </ligand>
</feature>
<evidence type="ECO:0000256" key="1">
    <source>
        <dbReference type="ARBA" id="ARBA00004864"/>
    </source>
</evidence>
<dbReference type="GO" id="GO:0046872">
    <property type="term" value="F:metal ion binding"/>
    <property type="evidence" value="ECO:0007669"/>
    <property type="project" value="UniProtKB-UniRule"/>
</dbReference>
<keyword evidence="6 7" id="KW-0100">Branched-chain amino acid biosynthesis</keyword>
<keyword evidence="4 7" id="KW-0028">Amino-acid biosynthesis</keyword>
<dbReference type="UniPathway" id="UPA00049">
    <property type="reaction ID" value="UER00060"/>
</dbReference>
<organism evidence="10 11">
    <name type="scientific">Thermoproteus tenax (strain ATCC 35583 / DSM 2078 / JCM 9277 / NBRC 100435 / Kra 1)</name>
    <dbReference type="NCBI Taxonomy" id="768679"/>
    <lineage>
        <taxon>Archaea</taxon>
        <taxon>Thermoproteota</taxon>
        <taxon>Thermoprotei</taxon>
        <taxon>Thermoproteales</taxon>
        <taxon>Thermoproteaceae</taxon>
        <taxon>Thermoproteus</taxon>
    </lineage>
</organism>